<dbReference type="EMBL" id="RPOK01000002">
    <property type="protein sequence ID" value="RPJ67469.1"/>
    <property type="molecule type" value="Genomic_DNA"/>
</dbReference>
<protein>
    <submittedName>
        <fullName evidence="4">DnaA regulatory inactivator Hda</fullName>
    </submittedName>
</protein>
<gene>
    <name evidence="4" type="primary">hda</name>
    <name evidence="4" type="ORF">DRW07_08090</name>
</gene>
<dbReference type="Gene3D" id="1.10.8.60">
    <property type="match status" value="1"/>
</dbReference>
<accession>A0A3N5Y8M2</accession>
<dbReference type="PANTHER" id="PTHR30050:SF5">
    <property type="entry name" value="DNAA REGULATORY INACTIVATOR HDA"/>
    <property type="match status" value="1"/>
</dbReference>
<evidence type="ECO:0000313" key="4">
    <source>
        <dbReference type="EMBL" id="RPJ67469.1"/>
    </source>
</evidence>
<feature type="domain" description="Chromosomal replication initiator protein DnaA ATPAse" evidence="2">
    <location>
        <begin position="13"/>
        <end position="163"/>
    </location>
</feature>
<dbReference type="PANTHER" id="PTHR30050">
    <property type="entry name" value="CHROMOSOMAL REPLICATION INITIATOR PROTEIN DNAA"/>
    <property type="match status" value="1"/>
</dbReference>
<dbReference type="Pfam" id="PF22688">
    <property type="entry name" value="Hda_lid"/>
    <property type="match status" value="1"/>
</dbReference>
<name>A0A3N5Y8M2_9ALTE</name>
<dbReference type="RefSeq" id="WP_124027369.1">
    <property type="nucleotide sequence ID" value="NZ_JBHRSN010000015.1"/>
</dbReference>
<dbReference type="PRINTS" id="PR00051">
    <property type="entry name" value="DNAA"/>
</dbReference>
<dbReference type="GO" id="GO:0032297">
    <property type="term" value="P:negative regulation of DNA-templated DNA replication initiation"/>
    <property type="evidence" value="ECO:0007669"/>
    <property type="project" value="InterPro"/>
</dbReference>
<dbReference type="InterPro" id="IPR020591">
    <property type="entry name" value="Chromosome_initiator_DnaA-like"/>
</dbReference>
<keyword evidence="5" id="KW-1185">Reference proteome</keyword>
<dbReference type="SUPFAM" id="SSF52540">
    <property type="entry name" value="P-loop containing nucleoside triphosphate hydrolases"/>
    <property type="match status" value="1"/>
</dbReference>
<dbReference type="Pfam" id="PF00308">
    <property type="entry name" value="Bac_DnaA"/>
    <property type="match status" value="1"/>
</dbReference>
<proteinExistence type="inferred from homology"/>
<comment type="caution">
    <text evidence="4">The sequence shown here is derived from an EMBL/GenBank/DDBJ whole genome shotgun (WGS) entry which is preliminary data.</text>
</comment>
<dbReference type="OrthoDB" id="9784878at2"/>
<dbReference type="Gene3D" id="3.40.50.300">
    <property type="entry name" value="P-loop containing nucleotide triphosphate hydrolases"/>
    <property type="match status" value="1"/>
</dbReference>
<feature type="domain" description="Hda lid" evidence="3">
    <location>
        <begin position="170"/>
        <end position="234"/>
    </location>
</feature>
<dbReference type="AlphaFoldDB" id="A0A3N5Y8M2"/>
<keyword evidence="1" id="KW-0235">DNA replication</keyword>
<evidence type="ECO:0000259" key="3">
    <source>
        <dbReference type="Pfam" id="PF22688"/>
    </source>
</evidence>
<evidence type="ECO:0000259" key="2">
    <source>
        <dbReference type="Pfam" id="PF00308"/>
    </source>
</evidence>
<dbReference type="Proteomes" id="UP000275281">
    <property type="component" value="Unassembled WGS sequence"/>
</dbReference>
<dbReference type="InterPro" id="IPR017788">
    <property type="entry name" value="Hda"/>
</dbReference>
<comment type="similarity">
    <text evidence="1">Belongs to the DnaA family.</text>
</comment>
<dbReference type="InterPro" id="IPR027417">
    <property type="entry name" value="P-loop_NTPase"/>
</dbReference>
<sequence>MQLTLPVQLPADETFSSFFPSGNEAVLNYLRTLGSNSSDIKHPITLLFGGASTGKSHLLYAACHNAELQGQSSAYLNLSDFLHYSAEIFDGLEQLSLVCLDNIHCIAKDGTWEEALFDFINKVVEKSNTGAHTHLLMTSATPASELPFLLPDLISRLRWGLVYAIEQPTDDDKKAILALRAKQRGLSISSATIDYLLSHGKRDLPYLMRVLSELDDLSLQSKKKISLAMLKQVLSTSDH</sequence>
<dbReference type="InterPro" id="IPR013317">
    <property type="entry name" value="DnaA_dom"/>
</dbReference>
<evidence type="ECO:0000256" key="1">
    <source>
        <dbReference type="RuleBase" id="RU004227"/>
    </source>
</evidence>
<reference evidence="4 5" key="1">
    <citation type="submission" date="2018-11" db="EMBL/GenBank/DDBJ databases">
        <authorList>
            <person name="Ye M.-Q."/>
            <person name="Du Z.-J."/>
        </authorList>
    </citation>
    <scope>NUCLEOTIDE SEQUENCE [LARGE SCALE GENOMIC DNA]</scope>
    <source>
        <strain evidence="4 5">U0105</strain>
    </source>
</reference>
<dbReference type="InterPro" id="IPR055199">
    <property type="entry name" value="Hda_lid"/>
</dbReference>
<dbReference type="GO" id="GO:0006270">
    <property type="term" value="P:DNA replication initiation"/>
    <property type="evidence" value="ECO:0007669"/>
    <property type="project" value="TreeGrafter"/>
</dbReference>
<organism evidence="4 5">
    <name type="scientific">Alteromonas sediminis</name>
    <dbReference type="NCBI Taxonomy" id="2259342"/>
    <lineage>
        <taxon>Bacteria</taxon>
        <taxon>Pseudomonadati</taxon>
        <taxon>Pseudomonadota</taxon>
        <taxon>Gammaproteobacteria</taxon>
        <taxon>Alteromonadales</taxon>
        <taxon>Alteromonadaceae</taxon>
        <taxon>Alteromonas/Salinimonas group</taxon>
        <taxon>Alteromonas</taxon>
    </lineage>
</organism>
<dbReference type="NCBIfam" id="TIGR03420">
    <property type="entry name" value="DnaA_homol_Hda"/>
    <property type="match status" value="1"/>
</dbReference>
<evidence type="ECO:0000313" key="5">
    <source>
        <dbReference type="Proteomes" id="UP000275281"/>
    </source>
</evidence>